<gene>
    <name evidence="4" type="ORF">NSA23_06030</name>
</gene>
<evidence type="ECO:0000256" key="1">
    <source>
        <dbReference type="ARBA" id="ARBA00022741"/>
    </source>
</evidence>
<dbReference type="PANTHER" id="PTHR43146:SF1">
    <property type="entry name" value="CANCER-RELATED NUCLEOSIDE-TRIPHOSPHATASE"/>
    <property type="match status" value="1"/>
</dbReference>
<name>A0A9X2MIF4_9FIRM</name>
<dbReference type="GO" id="GO:0017111">
    <property type="term" value="F:ribonucleoside triphosphate phosphatase activity"/>
    <property type="evidence" value="ECO:0007669"/>
    <property type="project" value="InterPro"/>
</dbReference>
<dbReference type="AlphaFoldDB" id="A0A9X2MIF4"/>
<evidence type="ECO:0000313" key="5">
    <source>
        <dbReference type="Proteomes" id="UP001142078"/>
    </source>
</evidence>
<evidence type="ECO:0000256" key="2">
    <source>
        <dbReference type="ARBA" id="ARBA00022801"/>
    </source>
</evidence>
<dbReference type="Gene3D" id="3.40.50.300">
    <property type="entry name" value="P-loop containing nucleotide triphosphate hydrolases"/>
    <property type="match status" value="1"/>
</dbReference>
<evidence type="ECO:0000256" key="3">
    <source>
        <dbReference type="ARBA" id="ARBA00022840"/>
    </source>
</evidence>
<keyword evidence="3" id="KW-0067">ATP-binding</keyword>
<evidence type="ECO:0000313" key="4">
    <source>
        <dbReference type="EMBL" id="MCR2043675.1"/>
    </source>
</evidence>
<dbReference type="RefSeq" id="WP_042680368.1">
    <property type="nucleotide sequence ID" value="NZ_CABKTM010000019.1"/>
</dbReference>
<dbReference type="Pfam" id="PF03266">
    <property type="entry name" value="NTPase_1"/>
    <property type="match status" value="1"/>
</dbReference>
<keyword evidence="1" id="KW-0547">Nucleotide-binding</keyword>
<reference evidence="4" key="1">
    <citation type="submission" date="2022-07" db="EMBL/GenBank/DDBJ databases">
        <title>Enhanced cultured diversity of the mouse gut microbiota enables custom-made synthetic communities.</title>
        <authorList>
            <person name="Afrizal A."/>
        </authorList>
    </citation>
    <scope>NUCLEOTIDE SEQUENCE</scope>
    <source>
        <strain evidence="4">DSM 29482</strain>
    </source>
</reference>
<organism evidence="4 5">
    <name type="scientific">Anaerosalibacter massiliensis</name>
    <dbReference type="NCBI Taxonomy" id="1347392"/>
    <lineage>
        <taxon>Bacteria</taxon>
        <taxon>Bacillati</taxon>
        <taxon>Bacillota</taxon>
        <taxon>Tissierellia</taxon>
        <taxon>Tissierellales</taxon>
        <taxon>Sporanaerobacteraceae</taxon>
        <taxon>Anaerosalibacter</taxon>
    </lineage>
</organism>
<protein>
    <submittedName>
        <fullName evidence="4">Nucleoside-triphosphatase</fullName>
    </submittedName>
</protein>
<keyword evidence="5" id="KW-1185">Reference proteome</keyword>
<dbReference type="Proteomes" id="UP001142078">
    <property type="component" value="Unassembled WGS sequence"/>
</dbReference>
<dbReference type="GO" id="GO:0005524">
    <property type="term" value="F:ATP binding"/>
    <property type="evidence" value="ECO:0007669"/>
    <property type="project" value="UniProtKB-KW"/>
</dbReference>
<dbReference type="EMBL" id="JANJZL010000003">
    <property type="protein sequence ID" value="MCR2043675.1"/>
    <property type="molecule type" value="Genomic_DNA"/>
</dbReference>
<dbReference type="SUPFAM" id="SSF52540">
    <property type="entry name" value="P-loop containing nucleoside triphosphate hydrolases"/>
    <property type="match status" value="1"/>
</dbReference>
<dbReference type="InterPro" id="IPR027417">
    <property type="entry name" value="P-loop_NTPase"/>
</dbReference>
<dbReference type="PANTHER" id="PTHR43146">
    <property type="entry name" value="CANCER-RELATED NUCLEOSIDE-TRIPHOSPHATASE"/>
    <property type="match status" value="1"/>
</dbReference>
<sequence>MNNLFLTGEIKVGKSTVLKKVLKKINIPVGGYMTEKTICNDITTHTVKSLYDNIEKYIIAKINNKNFSRKIFMESFSTGIPSILDKSLENRDIIVLDELGFMENDINIFTSKIYRLLDSDKIVLGVLKKYDCEFLNNIKARDDVIIIEITEENRDLILNKILNIIKSFNIPLK</sequence>
<accession>A0A9X2MIF4</accession>
<dbReference type="InterPro" id="IPR004948">
    <property type="entry name" value="Nuc-triphosphatase_THEP1"/>
</dbReference>
<comment type="caution">
    <text evidence="4">The sequence shown here is derived from an EMBL/GenBank/DDBJ whole genome shotgun (WGS) entry which is preliminary data.</text>
</comment>
<dbReference type="OrthoDB" id="47144at2"/>
<proteinExistence type="predicted"/>
<keyword evidence="2" id="KW-0378">Hydrolase</keyword>